<comment type="caution">
    <text evidence="1">The sequence shown here is derived from an EMBL/GenBank/DDBJ whole genome shotgun (WGS) entry which is preliminary data.</text>
</comment>
<dbReference type="EMBL" id="JALBCA010000015">
    <property type="protein sequence ID" value="KAI2390877.1"/>
    <property type="molecule type" value="Genomic_DNA"/>
</dbReference>
<gene>
    <name evidence="1" type="ORF">LOY88_001464</name>
</gene>
<reference evidence="1" key="1">
    <citation type="journal article" date="2022" name="bioRxiv">
        <title>Population genetic analysis of Ophidiomyces ophidiicola, the causative agent of snake fungal disease, indicates recent introductions to the USA.</title>
        <authorList>
            <person name="Ladner J.T."/>
            <person name="Palmer J.M."/>
            <person name="Ettinger C.L."/>
            <person name="Stajich J.E."/>
            <person name="Farrell T.M."/>
            <person name="Glorioso B.M."/>
            <person name="Lawson B."/>
            <person name="Price S.J."/>
            <person name="Stengle A.G."/>
            <person name="Grear D.A."/>
            <person name="Lorch J.M."/>
        </authorList>
    </citation>
    <scope>NUCLEOTIDE SEQUENCE</scope>
    <source>
        <strain evidence="1">NWHC 24266-5</strain>
    </source>
</reference>
<protein>
    <submittedName>
        <fullName evidence="1">Uncharacterized protein</fullName>
    </submittedName>
</protein>
<sequence length="523" mass="59577">MPTGGPRTIPQIQFDFQREHPKKKAVREQRRSAVRNAFLHSWAGYRSRAWGQDELGPINGDARNPFGGWGATLVDSLDTLWIMGLRKEFEEAVTAVRDIDFSKSEIPILNVFETTIRYLGGFLAAYDLSNGTYPVLLQKAVEVADLLYVAFDTPTRMPVLRWFWEGSRDNRPQDASNVNILAELGSLSVEFTRLSQLTRDPKYFDAVQRITNVLQEHQNGTRLPGMWPLGIDALTPTFTFDRRFTLGAMSDSLYEYLPKEYMMLGGQMPQYKEMYEAAMEVAKTHLFFRPRTATGEDILISGTAFAASKSMIDLKPEGQHLTCFSGGMVAIASKIFSLPKDLEIGRKLTEGCVWAYRNMPSGIMPEFFTAVPCDQKLHPKCTWTPRLWFHSEKDEKLTSGELAKKAREQGLIPGFLKIDNKEYHLRPEAIESVFILYRISGDQSLQDKGWEMFSAIERHTRTQIAYGALADVTSPTPTIMNEMESFWTGETLKYFYLLYSEPDLVSLDEYVFNTEAHPLKRPV</sequence>
<accession>A0ACB8V1W1</accession>
<name>A0ACB8V1W1_9EURO</name>
<organism evidence="1">
    <name type="scientific">Ophidiomyces ophidiicola</name>
    <dbReference type="NCBI Taxonomy" id="1387563"/>
    <lineage>
        <taxon>Eukaryota</taxon>
        <taxon>Fungi</taxon>
        <taxon>Dikarya</taxon>
        <taxon>Ascomycota</taxon>
        <taxon>Pezizomycotina</taxon>
        <taxon>Eurotiomycetes</taxon>
        <taxon>Eurotiomycetidae</taxon>
        <taxon>Onygenales</taxon>
        <taxon>Onygenaceae</taxon>
        <taxon>Ophidiomyces</taxon>
    </lineage>
</organism>
<proteinExistence type="predicted"/>
<evidence type="ECO:0000313" key="1">
    <source>
        <dbReference type="EMBL" id="KAI2390877.1"/>
    </source>
</evidence>